<evidence type="ECO:0000313" key="3">
    <source>
        <dbReference type="EMBL" id="CAB4151043.1"/>
    </source>
</evidence>
<evidence type="ECO:0000313" key="8">
    <source>
        <dbReference type="EMBL" id="CAB4192055.1"/>
    </source>
</evidence>
<dbReference type="EMBL" id="LR796548">
    <property type="protein sequence ID" value="CAB4151043.1"/>
    <property type="molecule type" value="Genomic_DNA"/>
</dbReference>
<reference evidence="2" key="1">
    <citation type="submission" date="2020-04" db="EMBL/GenBank/DDBJ databases">
        <authorList>
            <person name="Chiriac C."/>
            <person name="Salcher M."/>
            <person name="Ghai R."/>
            <person name="Kavagutti S V."/>
        </authorList>
    </citation>
    <scope>NUCLEOTIDE SEQUENCE</scope>
</reference>
<evidence type="ECO:0000313" key="7">
    <source>
        <dbReference type="EMBL" id="CAB4188719.1"/>
    </source>
</evidence>
<dbReference type="EMBL" id="LR797434">
    <property type="protein sequence ID" value="CAB4215946.1"/>
    <property type="molecule type" value="Genomic_DNA"/>
</dbReference>
<sequence>MGFLFKASKSLGPLSPRQLLARLVAFQATFVATDSASAIPVTTTQPWVADSGTWGITSNKAYAITAGSSYPVASVDTKGFDATVKSTTDNTGAGPGVSFWVTDANNWWGAHSTRTSSTAAPYTCPSGGTLSGTTCSYTYGAASYGTTPHYGYCPGGYTYHGICCLLNGHEWVGCIGASHAAGPTTYTYGCPSGGSLSGTTCYVSYAGTATTYYQHSLAIVKKSAGSVSTVSTTAIANTTSASDYVDYVQAVTSGDTATVTARMTSGGTIASASTPAGTPAKAKKHGMLVGPSTLAAVTTIETFDYTPG</sequence>
<evidence type="ECO:0000313" key="9">
    <source>
        <dbReference type="EMBL" id="CAB4215946.1"/>
    </source>
</evidence>
<dbReference type="EMBL" id="LR797492">
    <property type="protein sequence ID" value="CAB4220201.1"/>
    <property type="molecule type" value="Genomic_DNA"/>
</dbReference>
<dbReference type="EMBL" id="LR798423">
    <property type="protein sequence ID" value="CAB5230833.1"/>
    <property type="molecule type" value="Genomic_DNA"/>
</dbReference>
<evidence type="ECO:0000313" key="6">
    <source>
        <dbReference type="EMBL" id="CAB4179329.1"/>
    </source>
</evidence>
<dbReference type="EMBL" id="LR796980">
    <property type="protein sequence ID" value="CAB4179329.1"/>
    <property type="molecule type" value="Genomic_DNA"/>
</dbReference>
<dbReference type="EMBL" id="LR797130">
    <property type="protein sequence ID" value="CAB4188719.1"/>
    <property type="molecule type" value="Genomic_DNA"/>
</dbReference>
<dbReference type="EMBL" id="LR796917">
    <property type="protein sequence ID" value="CAB4175077.1"/>
    <property type="molecule type" value="Genomic_DNA"/>
</dbReference>
<proteinExistence type="predicted"/>
<dbReference type="EMBL" id="LR796461">
    <property type="protein sequence ID" value="CAB4146086.1"/>
    <property type="molecule type" value="Genomic_DNA"/>
</dbReference>
<evidence type="ECO:0000313" key="10">
    <source>
        <dbReference type="EMBL" id="CAB4220201.1"/>
    </source>
</evidence>
<dbReference type="EMBL" id="LR796709">
    <property type="protein sequence ID" value="CAB4161634.1"/>
    <property type="molecule type" value="Genomic_DNA"/>
</dbReference>
<evidence type="ECO:0000313" key="11">
    <source>
        <dbReference type="EMBL" id="CAB5230833.1"/>
    </source>
</evidence>
<dbReference type="EMBL" id="LR797180">
    <property type="protein sequence ID" value="CAB4192055.1"/>
    <property type="molecule type" value="Genomic_DNA"/>
</dbReference>
<accession>A0A6J5MLT4</accession>
<evidence type="ECO:0000313" key="2">
    <source>
        <dbReference type="EMBL" id="CAB4146086.1"/>
    </source>
</evidence>
<protein>
    <submittedName>
        <fullName evidence="2">Uncharacterized protein</fullName>
    </submittedName>
</protein>
<evidence type="ECO:0000313" key="4">
    <source>
        <dbReference type="EMBL" id="CAB4161634.1"/>
    </source>
</evidence>
<organism evidence="2">
    <name type="scientific">uncultured Caudovirales phage</name>
    <dbReference type="NCBI Taxonomy" id="2100421"/>
    <lineage>
        <taxon>Viruses</taxon>
        <taxon>Duplodnaviria</taxon>
        <taxon>Heunggongvirae</taxon>
        <taxon>Uroviricota</taxon>
        <taxon>Caudoviricetes</taxon>
        <taxon>Peduoviridae</taxon>
        <taxon>Maltschvirus</taxon>
        <taxon>Maltschvirus maltsch</taxon>
    </lineage>
</organism>
<evidence type="ECO:0000313" key="5">
    <source>
        <dbReference type="EMBL" id="CAB4175077.1"/>
    </source>
</evidence>
<evidence type="ECO:0000313" key="1">
    <source>
        <dbReference type="EMBL" id="CAB4135816.1"/>
    </source>
</evidence>
<dbReference type="EMBL" id="LR796305">
    <property type="protein sequence ID" value="CAB4135816.1"/>
    <property type="molecule type" value="Genomic_DNA"/>
</dbReference>
<gene>
    <name evidence="6" type="ORF">UFOVP1031_66</name>
    <name evidence="7" type="ORF">UFOVP1172_69</name>
    <name evidence="8" type="ORF">UFOVP1240_131</name>
    <name evidence="9" type="ORF">UFOVP1486_31</name>
    <name evidence="11" type="ORF">UFOVP1578_138</name>
    <name evidence="10" type="ORF">UFOVP1630_130</name>
    <name evidence="1" type="ORF">UFOVP288_148</name>
    <name evidence="2" type="ORF">UFOVP483_48</name>
    <name evidence="3" type="ORF">UFOVP573_124</name>
    <name evidence="4" type="ORF">UFOVP769_148</name>
    <name evidence="5" type="ORF">UFOVP962_116</name>
</gene>
<name>A0A6J5MLT4_9CAUD</name>